<accession>A0A4P7QG01</accession>
<dbReference type="KEGG" id="cee:CENDO_07035"/>
<dbReference type="GO" id="GO:0004175">
    <property type="term" value="F:endopeptidase activity"/>
    <property type="evidence" value="ECO:0007669"/>
    <property type="project" value="TreeGrafter"/>
</dbReference>
<feature type="region of interest" description="Disordered" evidence="1">
    <location>
        <begin position="102"/>
        <end position="131"/>
    </location>
</feature>
<dbReference type="EMBL" id="CP039247">
    <property type="protein sequence ID" value="QCB28681.1"/>
    <property type="molecule type" value="Genomic_DNA"/>
</dbReference>
<protein>
    <submittedName>
        <fullName evidence="3">Peptidase family S41</fullName>
    </submittedName>
</protein>
<dbReference type="GO" id="GO:0008236">
    <property type="term" value="F:serine-type peptidase activity"/>
    <property type="evidence" value="ECO:0007669"/>
    <property type="project" value="InterPro"/>
</dbReference>
<dbReference type="GO" id="GO:0007165">
    <property type="term" value="P:signal transduction"/>
    <property type="evidence" value="ECO:0007669"/>
    <property type="project" value="TreeGrafter"/>
</dbReference>
<dbReference type="CDD" id="cd06567">
    <property type="entry name" value="Peptidase_S41"/>
    <property type="match status" value="1"/>
</dbReference>
<sequence length="331" mass="34074">MPKKLAIGCAGFTLIAAIIAVAAVYFYGPIYGPNVVGKPVFLTKPSPTTYVESVLRVADQKAIHRNSPDYAPARRAALDAAENAQSYEDIYGPLDAALKAAGGKHSGISSPHQLAESEEKSPAQSPSVNAQNSIVTVTVPALDGFSSDGPAYAETLARGLDDELHAGACGVIVDLRGNTGGDMGPMLAGLSPILADGTAMEFYGGEGNISQVTVSGGSVTGGGSPTEVTGISKHNVPVALLTDNLTASSAEAVLVSFAGLDNAQSFGTPTAGYASANQAFEMPDGAVVRITTLQYRDRTGHVYEEAPITPDVETTEAEKEARAWLNGQCTS</sequence>
<dbReference type="Pfam" id="PF03572">
    <property type="entry name" value="Peptidase_S41"/>
    <property type="match status" value="1"/>
</dbReference>
<evidence type="ECO:0000256" key="1">
    <source>
        <dbReference type="SAM" id="MobiDB-lite"/>
    </source>
</evidence>
<dbReference type="SMART" id="SM00245">
    <property type="entry name" value="TSPc"/>
    <property type="match status" value="1"/>
</dbReference>
<dbReference type="PANTHER" id="PTHR32060:SF30">
    <property type="entry name" value="CARBOXY-TERMINAL PROCESSING PROTEASE CTPA"/>
    <property type="match status" value="1"/>
</dbReference>
<feature type="compositionally biased region" description="Polar residues" evidence="1">
    <location>
        <begin position="122"/>
        <end position="131"/>
    </location>
</feature>
<dbReference type="Proteomes" id="UP000296352">
    <property type="component" value="Chromosome"/>
</dbReference>
<evidence type="ECO:0000259" key="2">
    <source>
        <dbReference type="SMART" id="SM00245"/>
    </source>
</evidence>
<keyword evidence="4" id="KW-1185">Reference proteome</keyword>
<proteinExistence type="predicted"/>
<reference evidence="3 4" key="1">
    <citation type="submission" date="2019-04" db="EMBL/GenBank/DDBJ databases">
        <title>Corynebacterium endometrii sp. nov., isolated from the uterus of a cow with endometritis.</title>
        <authorList>
            <person name="Ballas P."/>
            <person name="Ruckert C."/>
            <person name="Wagener K."/>
            <person name="Drillich M."/>
            <person name="Kaempfer P."/>
            <person name="Busse H.-J."/>
            <person name="Ehling-Schulz M."/>
        </authorList>
    </citation>
    <scope>NUCLEOTIDE SEQUENCE [LARGE SCALE GENOMIC DNA]</scope>
    <source>
        <strain evidence="3 4">LMM-1653</strain>
    </source>
</reference>
<dbReference type="GO" id="GO:0006508">
    <property type="term" value="P:proteolysis"/>
    <property type="evidence" value="ECO:0007669"/>
    <property type="project" value="InterPro"/>
</dbReference>
<dbReference type="InterPro" id="IPR029045">
    <property type="entry name" value="ClpP/crotonase-like_dom_sf"/>
</dbReference>
<dbReference type="Gene3D" id="3.90.226.10">
    <property type="entry name" value="2-enoyl-CoA Hydratase, Chain A, domain 1"/>
    <property type="match status" value="1"/>
</dbReference>
<feature type="domain" description="Tail specific protease" evidence="2">
    <location>
        <begin position="91"/>
        <end position="315"/>
    </location>
</feature>
<evidence type="ECO:0000313" key="4">
    <source>
        <dbReference type="Proteomes" id="UP000296352"/>
    </source>
</evidence>
<gene>
    <name evidence="3" type="ORF">CENDO_07035</name>
</gene>
<dbReference type="RefSeq" id="WP_136141388.1">
    <property type="nucleotide sequence ID" value="NZ_CP039247.1"/>
</dbReference>
<name>A0A4P7QG01_9CORY</name>
<organism evidence="3 4">
    <name type="scientific">Corynebacterium endometrii</name>
    <dbReference type="NCBI Taxonomy" id="2488819"/>
    <lineage>
        <taxon>Bacteria</taxon>
        <taxon>Bacillati</taxon>
        <taxon>Actinomycetota</taxon>
        <taxon>Actinomycetes</taxon>
        <taxon>Mycobacteriales</taxon>
        <taxon>Corynebacteriaceae</taxon>
        <taxon>Corynebacterium</taxon>
    </lineage>
</organism>
<dbReference type="GO" id="GO:0030288">
    <property type="term" value="C:outer membrane-bounded periplasmic space"/>
    <property type="evidence" value="ECO:0007669"/>
    <property type="project" value="TreeGrafter"/>
</dbReference>
<dbReference type="SUPFAM" id="SSF52096">
    <property type="entry name" value="ClpP/crotonase"/>
    <property type="match status" value="1"/>
</dbReference>
<evidence type="ECO:0000313" key="3">
    <source>
        <dbReference type="EMBL" id="QCB28681.1"/>
    </source>
</evidence>
<dbReference type="OrthoDB" id="7314861at2"/>
<dbReference type="InterPro" id="IPR005151">
    <property type="entry name" value="Tail-specific_protease"/>
</dbReference>
<dbReference type="PANTHER" id="PTHR32060">
    <property type="entry name" value="TAIL-SPECIFIC PROTEASE"/>
    <property type="match status" value="1"/>
</dbReference>
<dbReference type="AlphaFoldDB" id="A0A4P7QG01"/>